<name>A0ABU3U1Z1_9FIRM</name>
<evidence type="ECO:0000313" key="1">
    <source>
        <dbReference type="EMBL" id="MDU8689591.1"/>
    </source>
</evidence>
<organism evidence="1 2">
    <name type="scientific">Faecalibacterium wellingii</name>
    <dbReference type="NCBI Taxonomy" id="2929491"/>
    <lineage>
        <taxon>Bacteria</taxon>
        <taxon>Bacillati</taxon>
        <taxon>Bacillota</taxon>
        <taxon>Clostridia</taxon>
        <taxon>Eubacteriales</taxon>
        <taxon>Oscillospiraceae</taxon>
        <taxon>Faecalibacterium</taxon>
    </lineage>
</organism>
<gene>
    <name evidence="1" type="ORF">RX402_12745</name>
</gene>
<dbReference type="Proteomes" id="UP001263246">
    <property type="component" value="Unassembled WGS sequence"/>
</dbReference>
<evidence type="ECO:0000313" key="2">
    <source>
        <dbReference type="Proteomes" id="UP001263246"/>
    </source>
</evidence>
<proteinExistence type="predicted"/>
<keyword evidence="2" id="KW-1185">Reference proteome</keyword>
<sequence length="71" mass="7839">MTRSLHMEQHEFPDVDLVSECGACCIGGNDLTAQNLAVFCILDLELCGVTKVLKYLTVFVRNCDFHGGISF</sequence>
<reference evidence="1 2" key="1">
    <citation type="submission" date="2023-10" db="EMBL/GenBank/DDBJ databases">
        <title>Host Genetic Regulation of Human Gut Microbial Structural Variation.</title>
        <authorList>
            <person name="Harmsen H.J.M."/>
        </authorList>
    </citation>
    <scope>NUCLEOTIDE SEQUENCE [LARGE SCALE GENOMIC DNA]</scope>
    <source>
        <strain evidence="1 2">HTF-F</strain>
    </source>
</reference>
<comment type="caution">
    <text evidence="1">The sequence shown here is derived from an EMBL/GenBank/DDBJ whole genome shotgun (WGS) entry which is preliminary data.</text>
</comment>
<dbReference type="RefSeq" id="WP_249237580.1">
    <property type="nucleotide sequence ID" value="NZ_CP094473.1"/>
</dbReference>
<protein>
    <submittedName>
        <fullName evidence="1">Uncharacterized protein</fullName>
    </submittedName>
</protein>
<dbReference type="EMBL" id="JAWHPR010000008">
    <property type="protein sequence ID" value="MDU8689591.1"/>
    <property type="molecule type" value="Genomic_DNA"/>
</dbReference>
<accession>A0ABU3U1Z1</accession>